<dbReference type="InterPro" id="IPR011990">
    <property type="entry name" value="TPR-like_helical_dom_sf"/>
</dbReference>
<dbReference type="EMBL" id="JAACJO010000001">
    <property type="protein sequence ID" value="KAF5363404.1"/>
    <property type="molecule type" value="Genomic_DNA"/>
</dbReference>
<dbReference type="OrthoDB" id="185373at2759"/>
<dbReference type="InterPro" id="IPR050667">
    <property type="entry name" value="PPR-containing_protein"/>
</dbReference>
<sequence>MLKLHCRYSGRTLPRIFQPKSFTRNFLASTRPVAARSRFKVKEAVPSSGESHAEHPSKESTRIRQPQRPRTYDFTSLESISLPPEDRVLVKARIKSHLDQASRPVYPHVIYEDVIHSLTEQSRLSAAIKVYEQMVAEGLIVSPSLEAQMLAISISQADKQSKNTLVATLKAVVQKEAFKPDDLFEVLGRMSDLDLPSELLLEIMTVFYKSHKSMEGFDLDIRSLQRLAKSAVEHGDAQLTLDALSALPQVDADKIRLSEVYASFIAAIRASVYPDRAVVSAALEQMEKQGIQPSLSVWNSLIAFEVRANSLHRPFAIYNALKGRSGFLPDQNTFGSLFKALNHFYNPKRRRFRYGRRLPDTIPTPRELYREMLGYLARHPRESRFHLTTSLLNTILRSFVFDKDYAGAYLVLRLSYSQHVPVNTKTYFIVFRHLMNRITYGIRATRKMGSVTWADRFLSLPYPISDPSFLRNLQLSNPLAFNLLDISRRQSFELDRPLYISDLPLADLEPVKYRSPTVEEMLGKVAVSLVEEFDSVPLERLMKKALLAEMRSTQEIAQGQATSSLLSETIASVKREMVPLDLRKQLRKMRGELRLLHLIQLARIVAWADVKK</sequence>
<proteinExistence type="predicted"/>
<evidence type="ECO:0000313" key="3">
    <source>
        <dbReference type="Proteomes" id="UP000559027"/>
    </source>
</evidence>
<dbReference type="PANTHER" id="PTHR47939:SF5">
    <property type="entry name" value="PENTACOTRIPEPTIDE-REPEAT REGION OF PRORP DOMAIN-CONTAINING PROTEIN"/>
    <property type="match status" value="1"/>
</dbReference>
<evidence type="ECO:0000256" key="1">
    <source>
        <dbReference type="SAM" id="MobiDB-lite"/>
    </source>
</evidence>
<dbReference type="Proteomes" id="UP000559027">
    <property type="component" value="Unassembled WGS sequence"/>
</dbReference>
<dbReference type="PANTHER" id="PTHR47939">
    <property type="entry name" value="MEMBRANE-ASSOCIATED SALT-INDUCIBLE PROTEIN-LIKE"/>
    <property type="match status" value="1"/>
</dbReference>
<dbReference type="Gene3D" id="1.25.40.10">
    <property type="entry name" value="Tetratricopeptide repeat domain"/>
    <property type="match status" value="1"/>
</dbReference>
<gene>
    <name evidence="2" type="ORF">D9756_001072</name>
</gene>
<protein>
    <submittedName>
        <fullName evidence="2">Uncharacterized protein</fullName>
    </submittedName>
</protein>
<evidence type="ECO:0000313" key="2">
    <source>
        <dbReference type="EMBL" id="KAF5363404.1"/>
    </source>
</evidence>
<dbReference type="AlphaFoldDB" id="A0A8H5GEI6"/>
<accession>A0A8H5GEI6</accession>
<reference evidence="2 3" key="1">
    <citation type="journal article" date="2020" name="ISME J.">
        <title>Uncovering the hidden diversity of litter-decomposition mechanisms in mushroom-forming fungi.</title>
        <authorList>
            <person name="Floudas D."/>
            <person name="Bentzer J."/>
            <person name="Ahren D."/>
            <person name="Johansson T."/>
            <person name="Persson P."/>
            <person name="Tunlid A."/>
        </authorList>
    </citation>
    <scope>NUCLEOTIDE SEQUENCE [LARGE SCALE GENOMIC DNA]</scope>
    <source>
        <strain evidence="2 3">CBS 146.42</strain>
    </source>
</reference>
<organism evidence="2 3">
    <name type="scientific">Leucocoprinus leucothites</name>
    <dbReference type="NCBI Taxonomy" id="201217"/>
    <lineage>
        <taxon>Eukaryota</taxon>
        <taxon>Fungi</taxon>
        <taxon>Dikarya</taxon>
        <taxon>Basidiomycota</taxon>
        <taxon>Agaricomycotina</taxon>
        <taxon>Agaricomycetes</taxon>
        <taxon>Agaricomycetidae</taxon>
        <taxon>Agaricales</taxon>
        <taxon>Agaricineae</taxon>
        <taxon>Agaricaceae</taxon>
        <taxon>Leucocoprinus</taxon>
    </lineage>
</organism>
<keyword evidence="3" id="KW-1185">Reference proteome</keyword>
<comment type="caution">
    <text evidence="2">The sequence shown here is derived from an EMBL/GenBank/DDBJ whole genome shotgun (WGS) entry which is preliminary data.</text>
</comment>
<name>A0A8H5GEI6_9AGAR</name>
<feature type="compositionally biased region" description="Basic and acidic residues" evidence="1">
    <location>
        <begin position="51"/>
        <end position="62"/>
    </location>
</feature>
<feature type="region of interest" description="Disordered" evidence="1">
    <location>
        <begin position="40"/>
        <end position="69"/>
    </location>
</feature>